<keyword evidence="2" id="KW-1185">Reference proteome</keyword>
<gene>
    <name evidence="1" type="ORF">JCM21142_1687</name>
</gene>
<dbReference type="STRING" id="869213.GCA_000517085_04163"/>
<dbReference type="eggNOG" id="ENOG5032WND">
    <property type="taxonomic scope" value="Bacteria"/>
</dbReference>
<protein>
    <recommendedName>
        <fullName evidence="3">Phosphate-selective porin</fullName>
    </recommendedName>
</protein>
<dbReference type="SUPFAM" id="SSF56935">
    <property type="entry name" value="Porins"/>
    <property type="match status" value="1"/>
</dbReference>
<reference evidence="1 2" key="1">
    <citation type="journal article" date="2014" name="Genome Announc.">
        <title>Draft Genome Sequence of Cytophaga fermentans JCM 21142T, a Facultative Anaerobe Isolated from Marine Mud.</title>
        <authorList>
            <person name="Starns D."/>
            <person name="Oshima K."/>
            <person name="Suda W."/>
            <person name="Iino T."/>
            <person name="Yuki M."/>
            <person name="Inoue J."/>
            <person name="Kitamura K."/>
            <person name="Iida T."/>
            <person name="Darby A."/>
            <person name="Hattori M."/>
            <person name="Ohkuma M."/>
        </authorList>
    </citation>
    <scope>NUCLEOTIDE SEQUENCE [LARGE SCALE GENOMIC DNA]</scope>
    <source>
        <strain evidence="1 2">JCM 21142</strain>
    </source>
</reference>
<proteinExistence type="predicted"/>
<name>W7YCA2_9BACT</name>
<dbReference type="AlphaFoldDB" id="W7YCA2"/>
<evidence type="ECO:0000313" key="1">
    <source>
        <dbReference type="EMBL" id="GAF02061.1"/>
    </source>
</evidence>
<comment type="caution">
    <text evidence="1">The sequence shown here is derived from an EMBL/GenBank/DDBJ whole genome shotgun (WGS) entry which is preliminary data.</text>
</comment>
<evidence type="ECO:0000313" key="2">
    <source>
        <dbReference type="Proteomes" id="UP000019402"/>
    </source>
</evidence>
<accession>W7YCA2</accession>
<organism evidence="1 2">
    <name type="scientific">Saccharicrinis fermentans DSM 9555 = JCM 21142</name>
    <dbReference type="NCBI Taxonomy" id="869213"/>
    <lineage>
        <taxon>Bacteria</taxon>
        <taxon>Pseudomonadati</taxon>
        <taxon>Bacteroidota</taxon>
        <taxon>Bacteroidia</taxon>
        <taxon>Marinilabiliales</taxon>
        <taxon>Marinilabiliaceae</taxon>
        <taxon>Saccharicrinis</taxon>
    </lineage>
</organism>
<evidence type="ECO:0008006" key="3">
    <source>
        <dbReference type="Google" id="ProtNLM"/>
    </source>
</evidence>
<dbReference type="Proteomes" id="UP000019402">
    <property type="component" value="Unassembled WGS sequence"/>
</dbReference>
<dbReference type="EMBL" id="BAMD01000005">
    <property type="protein sequence ID" value="GAF02061.1"/>
    <property type="molecule type" value="Genomic_DNA"/>
</dbReference>
<sequence length="386" mass="44413">MIKKNIKFILVLIFMMASLFLGDVYGQAPFQVSGYVTEMPSYTWQRKSDKLWDNLIHNRIHLNYSNNEYSSIRIEVRNRFFLGETVRHTPLYKFYLNNDPGWVDMSFNWGSSKSFVVNTVIDRLSYERSWGKWQLEAGRQRVSWSKSLVWNPNDVFNSYSYFDFDYEERPRMDGLHLTYDVDDEQRFEAVLKVDGSAKVTSALLYGFSKAGYDFQLLAGQMNQEDYLLGAGWSGSVADAGFYGELSFLSPINQKNDDILVLSVGSNYTFHQSLTVRGEYLYSSNLNSSFEDFGSLIFYTSSIKKLSVTEHSYMLSVGCPVTPSLDVSLAYVGFSFPVLKSFYVSPAIEYSLNEQLSLSGIFQLYSHEWEGSDVLQISSFVRLKLFF</sequence>